<dbReference type="SUPFAM" id="SSF48239">
    <property type="entry name" value="Terpenoid cyclases/Protein prenyltransferases"/>
    <property type="match status" value="1"/>
</dbReference>
<dbReference type="EMBL" id="JBHMDG010000012">
    <property type="protein sequence ID" value="MFB9313555.1"/>
    <property type="molecule type" value="Genomic_DNA"/>
</dbReference>
<organism evidence="2 3">
    <name type="scientific">Nocardioides plantarum</name>
    <dbReference type="NCBI Taxonomy" id="29299"/>
    <lineage>
        <taxon>Bacteria</taxon>
        <taxon>Bacillati</taxon>
        <taxon>Actinomycetota</taxon>
        <taxon>Actinomycetes</taxon>
        <taxon>Propionibacteriales</taxon>
        <taxon>Nocardioidaceae</taxon>
        <taxon>Nocardioides</taxon>
    </lineage>
</organism>
<dbReference type="Gene3D" id="1.50.10.20">
    <property type="match status" value="1"/>
</dbReference>
<dbReference type="InterPro" id="IPR008930">
    <property type="entry name" value="Terpenoid_cyclase/PrenylTrfase"/>
</dbReference>
<protein>
    <submittedName>
        <fullName evidence="2">Uncharacterized protein</fullName>
    </submittedName>
</protein>
<dbReference type="Proteomes" id="UP001589750">
    <property type="component" value="Unassembled WGS sequence"/>
</dbReference>
<feature type="chain" id="PRO_5045887142" evidence="1">
    <location>
        <begin position="26"/>
        <end position="553"/>
    </location>
</feature>
<gene>
    <name evidence="2" type="ORF">ACFFRI_10925</name>
</gene>
<keyword evidence="1" id="KW-0732">Signal</keyword>
<keyword evidence="3" id="KW-1185">Reference proteome</keyword>
<name>A0ABV5KA39_9ACTN</name>
<sequence>MSRLLRAGALVAVPALVLGALPAQAAPAPQRGQAQADDAAAYLSSQLDGGLLSYDNFGPYTDFGGSIDAEVALATIGGHSADVDAIGNAISSRLSDYTDYQYNDDDYSTNPPTPGPLVEGRSAGGTAKAIVGLQTAGLDPTTHPDGNLVTRLEGLVSAEGRIADQVTRGGAAYPEGDFANNFGQSFAVTALSTAGSSKAPAAAAYLAQQQCADTGSFTQDFVVPSAACADPAAASVDATALAVSAFVPLYTDDSSGGGAAYVLTKAVGFLQNAQRGNGGFGTTTGGAPNANSTGLATAALRQLATVNPTFDHYATPLAVKGAAWLRAHQLDNVGSCTPYAAAELGAVAFDDAARDDAVTDGITTASEGQFIKATAQSAEGLLSAPTDPTVLEAAGPTTYVADGSTSTVRVTGATPGSAVCLSTGKVQKYSSITGSVAFSVKAPAKTATTTFTFTGVDGSPATAVVKSLGAKTLGLRVRAKVSRGATQRAIVTGLAVGEKVSVRSGATTKSGVADAKGVFNVTFKASTITGTKTVTVVGQFADRKASAKFTVVK</sequence>
<comment type="caution">
    <text evidence="2">The sequence shown here is derived from an EMBL/GenBank/DDBJ whole genome shotgun (WGS) entry which is preliminary data.</text>
</comment>
<proteinExistence type="predicted"/>
<evidence type="ECO:0000313" key="3">
    <source>
        <dbReference type="Proteomes" id="UP001589750"/>
    </source>
</evidence>
<accession>A0ABV5KA39</accession>
<feature type="signal peptide" evidence="1">
    <location>
        <begin position="1"/>
        <end position="25"/>
    </location>
</feature>
<reference evidence="2 3" key="1">
    <citation type="submission" date="2024-09" db="EMBL/GenBank/DDBJ databases">
        <authorList>
            <person name="Sun Q."/>
            <person name="Mori K."/>
        </authorList>
    </citation>
    <scope>NUCLEOTIDE SEQUENCE [LARGE SCALE GENOMIC DNA]</scope>
    <source>
        <strain evidence="2 3">JCM 9626</strain>
    </source>
</reference>
<evidence type="ECO:0000313" key="2">
    <source>
        <dbReference type="EMBL" id="MFB9313555.1"/>
    </source>
</evidence>
<evidence type="ECO:0000256" key="1">
    <source>
        <dbReference type="SAM" id="SignalP"/>
    </source>
</evidence>
<dbReference type="RefSeq" id="WP_140007835.1">
    <property type="nucleotide sequence ID" value="NZ_JBHMDG010000012.1"/>
</dbReference>